<dbReference type="SUPFAM" id="SSF52047">
    <property type="entry name" value="RNI-like"/>
    <property type="match status" value="1"/>
</dbReference>
<name>A0A1I7YI60_9BILA</name>
<sequence>MPRVHFMCISLNLTIILSHAFNMDSVPHAFFDAVFIQLDKWDLMFLKKISSHWSNEATIHYNERRELECYLTVDFQGNQVGIEISDYHNRTVACSALNVKHDRIKSVVLEYDSVSDHPEKPSLECFKKKFFPVLHLLAFKCLFSSVQYKVFPQDVSNIFNVLQECNQFTEIHISNSGEKCAKFVRRQIDLGNVRRLTLCNMYGDCKWPATVQASLKSLVKSPKLRELDLSHSNLTLDLAMVTSLVERFLEGYSAIKVVGKPSFPVRRLQGLDAKEQRSYKDNRTYGELFEWTRANALVKSAAGMIMIASHLRKPRKASQAVINICIPNGLEDTLKGMTVPLLH</sequence>
<organism evidence="2 3">
    <name type="scientific">Steinernema glaseri</name>
    <dbReference type="NCBI Taxonomy" id="37863"/>
    <lineage>
        <taxon>Eukaryota</taxon>
        <taxon>Metazoa</taxon>
        <taxon>Ecdysozoa</taxon>
        <taxon>Nematoda</taxon>
        <taxon>Chromadorea</taxon>
        <taxon>Rhabditida</taxon>
        <taxon>Tylenchina</taxon>
        <taxon>Panagrolaimomorpha</taxon>
        <taxon>Strongyloidoidea</taxon>
        <taxon>Steinernematidae</taxon>
        <taxon>Steinernema</taxon>
    </lineage>
</organism>
<keyword evidence="1" id="KW-0732">Signal</keyword>
<feature type="chain" id="PRO_5009312181" evidence="1">
    <location>
        <begin position="21"/>
        <end position="343"/>
    </location>
</feature>
<keyword evidence="2" id="KW-1185">Reference proteome</keyword>
<evidence type="ECO:0000256" key="1">
    <source>
        <dbReference type="SAM" id="SignalP"/>
    </source>
</evidence>
<proteinExistence type="predicted"/>
<evidence type="ECO:0000313" key="2">
    <source>
        <dbReference type="Proteomes" id="UP000095287"/>
    </source>
</evidence>
<evidence type="ECO:0000313" key="3">
    <source>
        <dbReference type="WBParaSite" id="L893_g16619.t1"/>
    </source>
</evidence>
<accession>A0A1I7YI60</accession>
<dbReference type="Proteomes" id="UP000095287">
    <property type="component" value="Unplaced"/>
</dbReference>
<reference evidence="3" key="1">
    <citation type="submission" date="2016-11" db="UniProtKB">
        <authorList>
            <consortium name="WormBaseParasite"/>
        </authorList>
    </citation>
    <scope>IDENTIFICATION</scope>
</reference>
<protein>
    <submittedName>
        <fullName evidence="3">F-box domain-containing protein</fullName>
    </submittedName>
</protein>
<dbReference type="WBParaSite" id="L893_g16619.t1">
    <property type="protein sequence ID" value="L893_g16619.t1"/>
    <property type="gene ID" value="L893_g16619"/>
</dbReference>
<feature type="signal peptide" evidence="1">
    <location>
        <begin position="1"/>
        <end position="20"/>
    </location>
</feature>
<dbReference type="AlphaFoldDB" id="A0A1I7YI60"/>